<evidence type="ECO:0008006" key="3">
    <source>
        <dbReference type="Google" id="ProtNLM"/>
    </source>
</evidence>
<organism evidence="2">
    <name type="scientific">Anguilla anguilla</name>
    <name type="common">European freshwater eel</name>
    <name type="synonym">Muraena anguilla</name>
    <dbReference type="NCBI Taxonomy" id="7936"/>
    <lineage>
        <taxon>Eukaryota</taxon>
        <taxon>Metazoa</taxon>
        <taxon>Chordata</taxon>
        <taxon>Craniata</taxon>
        <taxon>Vertebrata</taxon>
        <taxon>Euteleostomi</taxon>
        <taxon>Actinopterygii</taxon>
        <taxon>Neopterygii</taxon>
        <taxon>Teleostei</taxon>
        <taxon>Anguilliformes</taxon>
        <taxon>Anguillidae</taxon>
        <taxon>Anguilla</taxon>
    </lineage>
</organism>
<dbReference type="AlphaFoldDB" id="A0A0E9TTV1"/>
<feature type="chain" id="PRO_5002432843" description="Chemokine interleukin-8-like domain-containing protein" evidence="1">
    <location>
        <begin position="25"/>
        <end position="44"/>
    </location>
</feature>
<sequence length="44" mass="4726">MNPAMKLSTLLIVVLLGSLELVSSEKGSDTGADCCTKYETKKIH</sequence>
<evidence type="ECO:0000256" key="1">
    <source>
        <dbReference type="SAM" id="SignalP"/>
    </source>
</evidence>
<name>A0A0E9TTV1_ANGAN</name>
<dbReference type="EMBL" id="GBXM01051700">
    <property type="protein sequence ID" value="JAH56877.1"/>
    <property type="molecule type" value="Transcribed_RNA"/>
</dbReference>
<evidence type="ECO:0000313" key="2">
    <source>
        <dbReference type="EMBL" id="JAH56877.1"/>
    </source>
</evidence>
<keyword evidence="1" id="KW-0732">Signal</keyword>
<feature type="signal peptide" evidence="1">
    <location>
        <begin position="1"/>
        <end position="24"/>
    </location>
</feature>
<proteinExistence type="predicted"/>
<protein>
    <recommendedName>
        <fullName evidence="3">Chemokine interleukin-8-like domain-containing protein</fullName>
    </recommendedName>
</protein>
<reference evidence="2" key="1">
    <citation type="submission" date="2014-11" db="EMBL/GenBank/DDBJ databases">
        <authorList>
            <person name="Amaro Gonzalez C."/>
        </authorList>
    </citation>
    <scope>NUCLEOTIDE SEQUENCE</scope>
</reference>
<reference evidence="2" key="2">
    <citation type="journal article" date="2015" name="Fish Shellfish Immunol.">
        <title>Early steps in the European eel (Anguilla anguilla)-Vibrio vulnificus interaction in the gills: Role of the RtxA13 toxin.</title>
        <authorList>
            <person name="Callol A."/>
            <person name="Pajuelo D."/>
            <person name="Ebbesson L."/>
            <person name="Teles M."/>
            <person name="MacKenzie S."/>
            <person name="Amaro C."/>
        </authorList>
    </citation>
    <scope>NUCLEOTIDE SEQUENCE</scope>
</reference>
<accession>A0A0E9TTV1</accession>